<reference evidence="3" key="1">
    <citation type="submission" date="2022-08" db="UniProtKB">
        <authorList>
            <consortium name="EnsemblMetazoa"/>
        </authorList>
    </citation>
    <scope>IDENTIFICATION</scope>
</reference>
<dbReference type="PANTHER" id="PTHR28594">
    <property type="entry name" value="ATR-INTERACTING PROTEIN"/>
    <property type="match status" value="1"/>
</dbReference>
<feature type="region of interest" description="Disordered" evidence="2">
    <location>
        <begin position="312"/>
        <end position="347"/>
    </location>
</feature>
<proteinExistence type="predicted"/>
<dbReference type="EnsemblMetazoa" id="ACOM030388-RA">
    <property type="protein sequence ID" value="ACOM030388-PA.1"/>
    <property type="gene ID" value="ACOM030388"/>
</dbReference>
<feature type="region of interest" description="Disordered" evidence="2">
    <location>
        <begin position="161"/>
        <end position="201"/>
    </location>
</feature>
<dbReference type="PANTHER" id="PTHR28594:SF1">
    <property type="entry name" value="ATR-INTERACTING PROTEIN"/>
    <property type="match status" value="1"/>
</dbReference>
<evidence type="ECO:0008006" key="4">
    <source>
        <dbReference type="Google" id="ProtNLM"/>
    </source>
</evidence>
<organism evidence="3">
    <name type="scientific">Anopheles coluzzii</name>
    <name type="common">African malaria mosquito</name>
    <dbReference type="NCBI Taxonomy" id="1518534"/>
    <lineage>
        <taxon>Eukaryota</taxon>
        <taxon>Metazoa</taxon>
        <taxon>Ecdysozoa</taxon>
        <taxon>Arthropoda</taxon>
        <taxon>Hexapoda</taxon>
        <taxon>Insecta</taxon>
        <taxon>Pterygota</taxon>
        <taxon>Neoptera</taxon>
        <taxon>Endopterygota</taxon>
        <taxon>Diptera</taxon>
        <taxon>Nematocera</taxon>
        <taxon>Culicoidea</taxon>
        <taxon>Culicidae</taxon>
        <taxon>Anophelinae</taxon>
        <taxon>Anopheles</taxon>
    </lineage>
</organism>
<dbReference type="GO" id="GO:0000077">
    <property type="term" value="P:DNA damage checkpoint signaling"/>
    <property type="evidence" value="ECO:0007669"/>
    <property type="project" value="InterPro"/>
</dbReference>
<feature type="compositionally biased region" description="Low complexity" evidence="2">
    <location>
        <begin position="36"/>
        <end position="59"/>
    </location>
</feature>
<feature type="region of interest" description="Disordered" evidence="2">
    <location>
        <begin position="1"/>
        <end position="60"/>
    </location>
</feature>
<dbReference type="GO" id="GO:0006281">
    <property type="term" value="P:DNA repair"/>
    <property type="evidence" value="ECO:0007669"/>
    <property type="project" value="TreeGrafter"/>
</dbReference>
<protein>
    <recommendedName>
        <fullName evidence="4">ATR-interacting protein mus304</fullName>
    </recommendedName>
</protein>
<feature type="coiled-coil region" evidence="1">
    <location>
        <begin position="206"/>
        <end position="233"/>
    </location>
</feature>
<accession>A0A8W7PEF8</accession>
<evidence type="ECO:0000313" key="3">
    <source>
        <dbReference type="EnsemblMetazoa" id="ACOM030388-PA.1"/>
    </source>
</evidence>
<evidence type="ECO:0000256" key="2">
    <source>
        <dbReference type="SAM" id="MobiDB-lite"/>
    </source>
</evidence>
<dbReference type="AlphaFoldDB" id="A0A8W7PEF8"/>
<dbReference type="VEuPathDB" id="VectorBase:ACON2_042851"/>
<sequence>MAKRSGHFQLKQPLASKKPKLDIEIVPSQQYNPQPSTSKAGSSSGAGKSAATAATTTTAENLWDDDDDDIIVLATQAIEADLTFGKFSRSVKTSTQQTTEVIAAGGQHTGAGKLPGKVPDKLVAELFADGEDDLFSEKLDDNYRNIDNAINDYFNNNDDDFNLDEPKTSTATSFKATPSHTPKPEAEEKPELGSSQKQEHAKDIQVKFLTKHVEQLAKKVDSLQKDYTEAVEKAQVKDGEVSMLRYELKMVKTANEQLRLEKMREKETIQKEWLEKMKNLEKTISAQKVENEFKEMEIMNLKTKRLNATFRSAEPAEPQPPEPPPARAAAEPAPSTSAQPKATEATEDEFDLASLLPKLFLDEPAELCEPLDVDPQAFVNATDSSVRSRQLRKYSRVTRNEFTIADQLVSLQTFLSQMLIAAKASSGGETTERIVLSPGMYPLVAIATEKGLEEIDLYCQRLGQHKETDFRLNGPKSTMEQSAPVNVFQQEQLYNGEQAVVIRRFLAVVGLYCRISDELVVKRLLEKELVLRLAKNMKRISTAIILTSLHGLVTGAAALLNGISFRPRRFLLYGASGSQLMELFRSIVLCQPDAPSSMLQLSDFLRRLSHITDGSVNHLLNRLCISHHPVETGQQQQEEQQPTTSRRHYRLKTISFSLGTCTLQMYAALLENSVRPHDRYEAWQMKPLLTNTENTIHFLRNVLLHPVGWVKSFYDREDPNECELCHIRMVSAFVTLLFRVLLCWNQQSVKDEEDVSHIHCIAKHGVLLLYDLFQTAYHKKLLRIAGPTVRYRLRVTYNWLQLYQKEFNFDDVHIRTLGMLDMRLLMPDPLRAYLEAESDDPEAEKKEADSEDARRAESNAIMEELFAGFFNTYANNSATLL</sequence>
<name>A0A8W7PEF8_ANOCL</name>
<dbReference type="Proteomes" id="UP000075882">
    <property type="component" value="Unassembled WGS sequence"/>
</dbReference>
<dbReference type="InterPro" id="IPR033349">
    <property type="entry name" value="ATRIP"/>
</dbReference>
<feature type="compositionally biased region" description="Basic and acidic residues" evidence="2">
    <location>
        <begin position="182"/>
        <end position="201"/>
    </location>
</feature>
<feature type="coiled-coil region" evidence="1">
    <location>
        <begin position="263"/>
        <end position="297"/>
    </location>
</feature>
<feature type="compositionally biased region" description="Pro residues" evidence="2">
    <location>
        <begin position="317"/>
        <end position="326"/>
    </location>
</feature>
<keyword evidence="1" id="KW-0175">Coiled coil</keyword>
<feature type="compositionally biased region" description="Polar residues" evidence="2">
    <location>
        <begin position="168"/>
        <end position="180"/>
    </location>
</feature>
<evidence type="ECO:0000256" key="1">
    <source>
        <dbReference type="SAM" id="Coils"/>
    </source>
</evidence>